<keyword evidence="1" id="KW-1133">Transmembrane helix</keyword>
<dbReference type="EMBL" id="CAFBPS010000003">
    <property type="protein sequence ID" value="CAB5017947.1"/>
    <property type="molecule type" value="Genomic_DNA"/>
</dbReference>
<dbReference type="EMBL" id="CAFBMF010000004">
    <property type="protein sequence ID" value="CAB4888335.1"/>
    <property type="molecule type" value="Genomic_DNA"/>
</dbReference>
<feature type="transmembrane region" description="Helical" evidence="1">
    <location>
        <begin position="73"/>
        <end position="94"/>
    </location>
</feature>
<keyword evidence="1" id="KW-0472">Membrane</keyword>
<dbReference type="EMBL" id="CAEZYH010000003">
    <property type="protein sequence ID" value="CAB4707093.1"/>
    <property type="molecule type" value="Genomic_DNA"/>
</dbReference>
<dbReference type="PANTHER" id="PTHR30576:SF0">
    <property type="entry name" value="UNDECAPRENYL-PHOSPHATE N-ACETYLGALACTOSAMINYL 1-PHOSPHATE TRANSFERASE-RELATED"/>
    <property type="match status" value="1"/>
</dbReference>
<reference evidence="4" key="1">
    <citation type="submission" date="2020-05" db="EMBL/GenBank/DDBJ databases">
        <authorList>
            <person name="Chiriac C."/>
            <person name="Salcher M."/>
            <person name="Ghai R."/>
            <person name="Kavagutti S V."/>
        </authorList>
    </citation>
    <scope>NUCLEOTIDE SEQUENCE</scope>
</reference>
<feature type="domain" description="Bacterial sugar transferase" evidence="2">
    <location>
        <begin position="253"/>
        <end position="432"/>
    </location>
</feature>
<evidence type="ECO:0000313" key="4">
    <source>
        <dbReference type="EMBL" id="CAB4888335.1"/>
    </source>
</evidence>
<name>A0A6J7F496_9ZZZZ</name>
<proteinExistence type="predicted"/>
<evidence type="ECO:0000259" key="2">
    <source>
        <dbReference type="Pfam" id="PF02397"/>
    </source>
</evidence>
<keyword evidence="1" id="KW-0812">Transmembrane</keyword>
<feature type="transmembrane region" description="Helical" evidence="1">
    <location>
        <begin position="100"/>
        <end position="120"/>
    </location>
</feature>
<sequence length="437" mass="49225">MRSHKAVSRLILLVSVFCTIAAIAKFHASTIGNYDLTASHRFIWINAYSFLCFAVAYSFGLPDQRTWSARSKAAAASAITSAVIIAAIQVVLGQISLPRFVIAVSIPALFVVFNIVSVLNSRIDRTVAEKERILLISSPEDAQIIQKDIDFHTEVPCVLTQHMIISEALNQQDLSKLIVEHQITLVVLDNEAVKTSEIIEAITPLHSQGIRVRTQLAFYNDWLGKVPVRELGETALLFDVREIHHVGYSRISRMLDVSIAGIGLIALIFTTPVIYFGNLLGNKGPLLYAQERVGKGQTSFRILKFRSMIPGSSIGEWTKKNDSRITAFGKFLRLSHLDELPQVLNILRGDLSIVGPRPEQAHYVDQLARTIPYYQSRHLVRPGLTGWAQVNYPYGADEIDAFEKLQYEFWYLQHQSMWLDLRIIARTFRHVLGFKGR</sequence>
<feature type="transmembrane region" description="Helical" evidence="1">
    <location>
        <begin position="257"/>
        <end position="277"/>
    </location>
</feature>
<dbReference type="AlphaFoldDB" id="A0A6J7F496"/>
<gene>
    <name evidence="3" type="ORF">UFOPK2658_00160</name>
    <name evidence="4" type="ORF">UFOPK3494_00122</name>
    <name evidence="5" type="ORF">UFOPK4134_00097</name>
</gene>
<feature type="transmembrane region" description="Helical" evidence="1">
    <location>
        <begin position="44"/>
        <end position="61"/>
    </location>
</feature>
<protein>
    <submittedName>
        <fullName evidence="4">Unannotated protein</fullName>
    </submittedName>
</protein>
<accession>A0A6J7F496</accession>
<dbReference type="PANTHER" id="PTHR30576">
    <property type="entry name" value="COLANIC BIOSYNTHESIS UDP-GLUCOSE LIPID CARRIER TRANSFERASE"/>
    <property type="match status" value="1"/>
</dbReference>
<organism evidence="4">
    <name type="scientific">freshwater metagenome</name>
    <dbReference type="NCBI Taxonomy" id="449393"/>
    <lineage>
        <taxon>unclassified sequences</taxon>
        <taxon>metagenomes</taxon>
        <taxon>ecological metagenomes</taxon>
    </lineage>
</organism>
<dbReference type="Pfam" id="PF02397">
    <property type="entry name" value="Bac_transf"/>
    <property type="match status" value="1"/>
</dbReference>
<dbReference type="GO" id="GO:0016780">
    <property type="term" value="F:phosphotransferase activity, for other substituted phosphate groups"/>
    <property type="evidence" value="ECO:0007669"/>
    <property type="project" value="TreeGrafter"/>
</dbReference>
<dbReference type="InterPro" id="IPR003362">
    <property type="entry name" value="Bact_transf"/>
</dbReference>
<evidence type="ECO:0000313" key="3">
    <source>
        <dbReference type="EMBL" id="CAB4707093.1"/>
    </source>
</evidence>
<evidence type="ECO:0000256" key="1">
    <source>
        <dbReference type="SAM" id="Phobius"/>
    </source>
</evidence>
<evidence type="ECO:0000313" key="5">
    <source>
        <dbReference type="EMBL" id="CAB5017947.1"/>
    </source>
</evidence>